<keyword evidence="5 10" id="KW-0479">Metal-binding</keyword>
<evidence type="ECO:0000256" key="1">
    <source>
        <dbReference type="ARBA" id="ARBA00001974"/>
    </source>
</evidence>
<evidence type="ECO:0000259" key="11">
    <source>
        <dbReference type="PROSITE" id="PS51379"/>
    </source>
</evidence>
<dbReference type="InterPro" id="IPR039650">
    <property type="entry name" value="HdrA-like"/>
</dbReference>
<dbReference type="GO" id="GO:0046872">
    <property type="term" value="F:metal ion binding"/>
    <property type="evidence" value="ECO:0007669"/>
    <property type="project" value="UniProtKB-KW"/>
</dbReference>
<dbReference type="GO" id="GO:0051539">
    <property type="term" value="F:4 iron, 4 sulfur cluster binding"/>
    <property type="evidence" value="ECO:0007669"/>
    <property type="project" value="UniProtKB-UniRule"/>
</dbReference>
<keyword evidence="6 10" id="KW-0274">FAD</keyword>
<keyword evidence="7 10" id="KW-0560">Oxidoreductase</keyword>
<dbReference type="InterPro" id="IPR017900">
    <property type="entry name" value="4Fe4S_Fe_S_CS"/>
</dbReference>
<evidence type="ECO:0000256" key="4">
    <source>
        <dbReference type="ARBA" id="ARBA00022630"/>
    </source>
</evidence>
<dbReference type="UniPathway" id="UPA00647">
    <property type="reaction ID" value="UER00700"/>
</dbReference>
<dbReference type="PANTHER" id="PTHR43498:SF1">
    <property type="entry name" value="COB--COM HETERODISULFIDE REDUCTASE IRON-SULFUR SUBUNIT A"/>
    <property type="match status" value="1"/>
</dbReference>
<comment type="function">
    <text evidence="10">Part of a complex that catalyzes the reversible reduction of CoM-S-S-CoB to the thiol-coenzymes H-S-CoM (coenzyme M) and H-S-CoB (coenzyme B).</text>
</comment>
<keyword evidence="9 10" id="KW-0411">Iron-sulfur</keyword>
<evidence type="ECO:0000256" key="3">
    <source>
        <dbReference type="ARBA" id="ARBA00022485"/>
    </source>
</evidence>
<evidence type="ECO:0000313" key="12">
    <source>
        <dbReference type="EMBL" id="ABS56354.1"/>
    </source>
</evidence>
<gene>
    <name evidence="12" type="ordered locus">Mboo_1839</name>
</gene>
<dbReference type="InterPro" id="IPR036188">
    <property type="entry name" value="FAD/NAD-bd_sf"/>
</dbReference>
<dbReference type="Gene3D" id="3.50.50.60">
    <property type="entry name" value="FAD/NAD(P)-binding domain"/>
    <property type="match status" value="1"/>
</dbReference>
<keyword evidence="8 10" id="KW-0408">Iron</keyword>
<comment type="pathway">
    <text evidence="10">Cofactor metabolism; coenzyme M-coenzyme B heterodisulfide reduction; coenzyme B and coenzyme M from coenzyme M-coenzyme B heterodisulfide: step 1/1.</text>
</comment>
<dbReference type="Gene3D" id="3.30.70.20">
    <property type="match status" value="1"/>
</dbReference>
<comment type="similarity">
    <text evidence="2 10">Belongs to the HdrA family.</text>
</comment>
<dbReference type="Pfam" id="PF13187">
    <property type="entry name" value="Fer4_9"/>
    <property type="match status" value="1"/>
</dbReference>
<evidence type="ECO:0000256" key="9">
    <source>
        <dbReference type="ARBA" id="ARBA00023014"/>
    </source>
</evidence>
<feature type="domain" description="4Fe-4S ferredoxin-type" evidence="11">
    <location>
        <begin position="90"/>
        <end position="120"/>
    </location>
</feature>
<proteinExistence type="inferred from homology"/>
<dbReference type="Gene3D" id="3.40.50.720">
    <property type="entry name" value="NAD(P)-binding Rossmann-like Domain"/>
    <property type="match status" value="1"/>
</dbReference>
<protein>
    <recommendedName>
        <fullName evidence="10">CoB--CoM heterodisulfide reductase iron-sulfur subunit A</fullName>
        <ecNumber evidence="10">1.8.-.-</ecNumber>
    </recommendedName>
</protein>
<comment type="cofactor">
    <cofactor evidence="1 10">
        <name>FAD</name>
        <dbReference type="ChEBI" id="CHEBI:57692"/>
    </cofactor>
</comment>
<dbReference type="InterPro" id="IPR017896">
    <property type="entry name" value="4Fe4S_Fe-S-bd"/>
</dbReference>
<dbReference type="AlphaFoldDB" id="A7I9E3"/>
<organism evidence="12 13">
    <name type="scientific">Methanoregula boonei (strain DSM 21154 / JCM 14090 / 6A8)</name>
    <dbReference type="NCBI Taxonomy" id="456442"/>
    <lineage>
        <taxon>Archaea</taxon>
        <taxon>Methanobacteriati</taxon>
        <taxon>Methanobacteriota</taxon>
        <taxon>Stenosarchaea group</taxon>
        <taxon>Methanomicrobia</taxon>
        <taxon>Methanomicrobiales</taxon>
        <taxon>Methanoregulaceae</taxon>
        <taxon>Methanoregula</taxon>
    </lineage>
</organism>
<evidence type="ECO:0000256" key="8">
    <source>
        <dbReference type="ARBA" id="ARBA00023004"/>
    </source>
</evidence>
<dbReference type="eggNOG" id="arCOG02234">
    <property type="taxonomic scope" value="Archaea"/>
</dbReference>
<dbReference type="HOGENOM" id="CLU_020302_1_0_2"/>
<dbReference type="Proteomes" id="UP000002408">
    <property type="component" value="Chromosome"/>
</dbReference>
<keyword evidence="13" id="KW-1185">Reference proteome</keyword>
<evidence type="ECO:0000256" key="7">
    <source>
        <dbReference type="ARBA" id="ARBA00023002"/>
    </source>
</evidence>
<evidence type="ECO:0000256" key="2">
    <source>
        <dbReference type="ARBA" id="ARBA00006561"/>
    </source>
</evidence>
<dbReference type="EMBL" id="CP000780">
    <property type="protein sequence ID" value="ABS56354.1"/>
    <property type="molecule type" value="Genomic_DNA"/>
</dbReference>
<accession>A7I9E3</accession>
<feature type="domain" description="4Fe-4S ferredoxin-type" evidence="11">
    <location>
        <begin position="137"/>
        <end position="166"/>
    </location>
</feature>
<reference evidence="13" key="1">
    <citation type="journal article" date="2015" name="Microbiology">
        <title>Genome of Methanoregula boonei 6A8 reveals adaptations to oligotrophic peatland environments.</title>
        <authorList>
            <person name="Braeuer S."/>
            <person name="Cadillo-Quiroz H."/>
            <person name="Kyrpides N."/>
            <person name="Woyke T."/>
            <person name="Goodwin L."/>
            <person name="Detter C."/>
            <person name="Podell S."/>
            <person name="Yavitt J.B."/>
            <person name="Zinder S.H."/>
        </authorList>
    </citation>
    <scope>NUCLEOTIDE SEQUENCE [LARGE SCALE GENOMIC DNA]</scope>
    <source>
        <strain evidence="13">DSM 21154 / JCM 14090 / 6A8</strain>
    </source>
</reference>
<name>A7I9E3_METB6</name>
<dbReference type="PROSITE" id="PS00198">
    <property type="entry name" value="4FE4S_FER_1"/>
    <property type="match status" value="2"/>
</dbReference>
<dbReference type="KEGG" id="mbn:Mboo_1839"/>
<comment type="cofactor">
    <cofactor evidence="10">
        <name>[4Fe-4S] cluster</name>
        <dbReference type="ChEBI" id="CHEBI:49883"/>
    </cofactor>
</comment>
<dbReference type="STRING" id="456442.Mboo_1839"/>
<sequence>MIGGGVAGIQAALDLANHGITVHLIEREPTIGGHMAQLDKTFPTNDCSMCILSPKMVDVQRHKNIRIHTLAEVEQVEGKAGDFKVTVREHPRYIDMVACTGCGDCIEVCPVEVYNRFDAGVGVRKAIYKPHPQVVPDRVVKDNEHCIECGLCYDSCGPQAILREDTEKETIITASTIVVATGYDVFDAQKKGPLGYLKYPDVITSLELERMINASGPTSGKIRRLSDGREPESIVFIQCVGSRDAPLRRPWCSCVCCMQAMKNAMLIREKHPEIAVTIFYMDVRAYGKGYEEYYERAKSVGVKFLRGMPSDLHADASGTGLSFQVENTETGEIEVLRPGLVVLSVGIEPSGATAALAENLGLPLEESGFLRSLHDAVDTAGTVRPGIFVAGAAVSPKDIPDSVASGGAAAMRAFAGAKKKTAARARSR</sequence>
<dbReference type="SUPFAM" id="SSF51905">
    <property type="entry name" value="FAD/NAD(P)-binding domain"/>
    <property type="match status" value="1"/>
</dbReference>
<dbReference type="Pfam" id="PF12831">
    <property type="entry name" value="FAD_oxidored"/>
    <property type="match status" value="1"/>
</dbReference>
<dbReference type="PANTHER" id="PTHR43498">
    <property type="entry name" value="FERREDOXIN:COB-COM HETERODISULFIDE REDUCTASE SUBUNIT A"/>
    <property type="match status" value="1"/>
</dbReference>
<evidence type="ECO:0000256" key="6">
    <source>
        <dbReference type="ARBA" id="ARBA00022827"/>
    </source>
</evidence>
<dbReference type="EC" id="1.8.-.-" evidence="10"/>
<evidence type="ECO:0000313" key="13">
    <source>
        <dbReference type="Proteomes" id="UP000002408"/>
    </source>
</evidence>
<keyword evidence="4 10" id="KW-0285">Flavoprotein</keyword>
<comment type="subunit">
    <text evidence="10">The ferredoxin:CoB-CoM heterodisulfide reductase is composed of three subunits; HdrA, HdrB and HdrC.</text>
</comment>
<keyword evidence="3 10" id="KW-0004">4Fe-4S</keyword>
<evidence type="ECO:0000256" key="5">
    <source>
        <dbReference type="ARBA" id="ARBA00022723"/>
    </source>
</evidence>
<evidence type="ECO:0000256" key="10">
    <source>
        <dbReference type="RuleBase" id="RU366072"/>
    </source>
</evidence>
<dbReference type="GO" id="GO:0016491">
    <property type="term" value="F:oxidoreductase activity"/>
    <property type="evidence" value="ECO:0007669"/>
    <property type="project" value="UniProtKB-UniRule"/>
</dbReference>
<dbReference type="PROSITE" id="PS51379">
    <property type="entry name" value="4FE4S_FER_2"/>
    <property type="match status" value="2"/>
</dbReference>